<proteinExistence type="predicted"/>
<dbReference type="EMBL" id="JARKIE010000386">
    <property type="protein sequence ID" value="KAJ7646206.1"/>
    <property type="molecule type" value="Genomic_DNA"/>
</dbReference>
<name>A0AAD7CFG5_MYCRO</name>
<keyword evidence="2" id="KW-1185">Reference proteome</keyword>
<comment type="caution">
    <text evidence="1">The sequence shown here is derived from an EMBL/GenBank/DDBJ whole genome shotgun (WGS) entry which is preliminary data.</text>
</comment>
<dbReference type="AlphaFoldDB" id="A0AAD7CFG5"/>
<evidence type="ECO:0000313" key="2">
    <source>
        <dbReference type="Proteomes" id="UP001221757"/>
    </source>
</evidence>
<accession>A0AAD7CFG5</accession>
<dbReference type="InterPro" id="IPR032675">
    <property type="entry name" value="LRR_dom_sf"/>
</dbReference>
<evidence type="ECO:0000313" key="1">
    <source>
        <dbReference type="EMBL" id="KAJ7646206.1"/>
    </source>
</evidence>
<organism evidence="1 2">
    <name type="scientific">Mycena rosella</name>
    <name type="common">Pink bonnet</name>
    <name type="synonym">Agaricus rosellus</name>
    <dbReference type="NCBI Taxonomy" id="1033263"/>
    <lineage>
        <taxon>Eukaryota</taxon>
        <taxon>Fungi</taxon>
        <taxon>Dikarya</taxon>
        <taxon>Basidiomycota</taxon>
        <taxon>Agaricomycotina</taxon>
        <taxon>Agaricomycetes</taxon>
        <taxon>Agaricomycetidae</taxon>
        <taxon>Agaricales</taxon>
        <taxon>Marasmiineae</taxon>
        <taxon>Mycenaceae</taxon>
        <taxon>Mycena</taxon>
    </lineage>
</organism>
<sequence>MSAINACQLANNAPGLLTVGVITVLRTSEIWRLELAESIGDADGLNLAGKDILPVLSKPNSFLFLSELSFSGIRMQNIDLVHIHRLPRLANLLLNDTGIGNEAVYHLVALKRSLLQLSIATNPLVDDDAIPALLLLPKLSFLTILDTAITMPGLRRLAQGIAEAHRVLDIEVPAPCERYVENLSAHYVVFPAPPLIRLASAAPVLSAAALKRNLAAHAARNPAVVASGTKSEMVERLQRLLETRAADLLVREMIEAADVEEVRSSLS</sequence>
<protein>
    <submittedName>
        <fullName evidence="1">Uncharacterized protein</fullName>
    </submittedName>
</protein>
<gene>
    <name evidence="1" type="ORF">B0H17DRAFT_959163</name>
</gene>
<dbReference type="Gene3D" id="3.80.10.10">
    <property type="entry name" value="Ribonuclease Inhibitor"/>
    <property type="match status" value="1"/>
</dbReference>
<dbReference type="SUPFAM" id="SSF52047">
    <property type="entry name" value="RNI-like"/>
    <property type="match status" value="1"/>
</dbReference>
<reference evidence="1" key="1">
    <citation type="submission" date="2023-03" db="EMBL/GenBank/DDBJ databases">
        <title>Massive genome expansion in bonnet fungi (Mycena s.s.) driven by repeated elements and novel gene families across ecological guilds.</title>
        <authorList>
            <consortium name="Lawrence Berkeley National Laboratory"/>
            <person name="Harder C.B."/>
            <person name="Miyauchi S."/>
            <person name="Viragh M."/>
            <person name="Kuo A."/>
            <person name="Thoen E."/>
            <person name="Andreopoulos B."/>
            <person name="Lu D."/>
            <person name="Skrede I."/>
            <person name="Drula E."/>
            <person name="Henrissat B."/>
            <person name="Morin E."/>
            <person name="Kohler A."/>
            <person name="Barry K."/>
            <person name="LaButti K."/>
            <person name="Morin E."/>
            <person name="Salamov A."/>
            <person name="Lipzen A."/>
            <person name="Mereny Z."/>
            <person name="Hegedus B."/>
            <person name="Baldrian P."/>
            <person name="Stursova M."/>
            <person name="Weitz H."/>
            <person name="Taylor A."/>
            <person name="Grigoriev I.V."/>
            <person name="Nagy L.G."/>
            <person name="Martin F."/>
            <person name="Kauserud H."/>
        </authorList>
    </citation>
    <scope>NUCLEOTIDE SEQUENCE</scope>
    <source>
        <strain evidence="1">CBHHK067</strain>
    </source>
</reference>
<dbReference type="Proteomes" id="UP001221757">
    <property type="component" value="Unassembled WGS sequence"/>
</dbReference>